<dbReference type="Pfam" id="PF03807">
    <property type="entry name" value="F420_oxidored"/>
    <property type="match status" value="1"/>
</dbReference>
<dbReference type="InterPro" id="IPR036188">
    <property type="entry name" value="FAD/NAD-bd_sf"/>
</dbReference>
<dbReference type="SUPFAM" id="SSF51905">
    <property type="entry name" value="FAD/NAD(P)-binding domain"/>
    <property type="match status" value="1"/>
</dbReference>
<name>A0ABW1MDH6_9ACTN</name>
<keyword evidence="3" id="KW-0503">Monooxygenase</keyword>
<dbReference type="RefSeq" id="WP_031065755.1">
    <property type="nucleotide sequence ID" value="NZ_JBHSPX010000002.1"/>
</dbReference>
<dbReference type="Pfam" id="PF17885">
    <property type="entry name" value="Smoa_sbd"/>
    <property type="match status" value="1"/>
</dbReference>
<reference evidence="4" key="1">
    <citation type="journal article" date="2019" name="Int. J. Syst. Evol. Microbiol.">
        <title>The Global Catalogue of Microorganisms (GCM) 10K type strain sequencing project: providing services to taxonomists for standard genome sequencing and annotation.</title>
        <authorList>
            <consortium name="The Broad Institute Genomics Platform"/>
            <consortium name="The Broad Institute Genome Sequencing Center for Infectious Disease"/>
            <person name="Wu L."/>
            <person name="Ma J."/>
        </authorList>
    </citation>
    <scope>NUCLEOTIDE SEQUENCE [LARGE SCALE GENOMIC DNA]</scope>
    <source>
        <strain evidence="4">CGMCC 1.15180</strain>
    </source>
</reference>
<dbReference type="InterPro" id="IPR028939">
    <property type="entry name" value="P5C_Rdtase_cat_N"/>
</dbReference>
<organism evidence="3 4">
    <name type="scientific">Streptomyces ochraceiscleroticus</name>
    <dbReference type="NCBI Taxonomy" id="47761"/>
    <lineage>
        <taxon>Bacteria</taxon>
        <taxon>Bacillati</taxon>
        <taxon>Actinomycetota</taxon>
        <taxon>Actinomycetes</taxon>
        <taxon>Kitasatosporales</taxon>
        <taxon>Streptomycetaceae</taxon>
        <taxon>Streptomyces</taxon>
    </lineage>
</organism>
<dbReference type="InterPro" id="IPR041654">
    <property type="entry name" value="StyA_sbd"/>
</dbReference>
<accession>A0ABW1MDH6</accession>
<dbReference type="Gene3D" id="3.50.50.60">
    <property type="entry name" value="FAD/NAD(P)-binding domain"/>
    <property type="match status" value="3"/>
</dbReference>
<keyword evidence="3" id="KW-0560">Oxidoreductase</keyword>
<feature type="domain" description="Styrene monooxygenase StyA putative substrate binding" evidence="2">
    <location>
        <begin position="146"/>
        <end position="254"/>
    </location>
</feature>
<evidence type="ECO:0000313" key="3">
    <source>
        <dbReference type="EMBL" id="MFC6061771.1"/>
    </source>
</evidence>
<keyword evidence="4" id="KW-1185">Reference proteome</keyword>
<evidence type="ECO:0000313" key="4">
    <source>
        <dbReference type="Proteomes" id="UP001596139"/>
    </source>
</evidence>
<protein>
    <submittedName>
        <fullName evidence="3">Styrene monooxygenase/indole monooxygenase family protein</fullName>
    </submittedName>
</protein>
<comment type="caution">
    <text evidence="3">The sequence shown here is derived from an EMBL/GenBank/DDBJ whole genome shotgun (WGS) entry which is preliminary data.</text>
</comment>
<dbReference type="Proteomes" id="UP001596139">
    <property type="component" value="Unassembled WGS sequence"/>
</dbReference>
<proteinExistence type="predicted"/>
<gene>
    <name evidence="3" type="ORF">ACFP4F_04335</name>
</gene>
<feature type="domain" description="Pyrroline-5-carboxylate reductase catalytic N-terminal" evidence="1">
    <location>
        <begin position="4"/>
        <end position="40"/>
    </location>
</feature>
<evidence type="ECO:0000259" key="1">
    <source>
        <dbReference type="Pfam" id="PF03807"/>
    </source>
</evidence>
<sequence>MRAIAIVGAGQAGLQLAHGLLAGGYDVTVVSDRTPEQIRAGRVMSTQIMFGPALGLERAAGLNAWDGKAPGITALQATVWDPPGRPSLRFTGRFDEEAQSVDQRVKMADWLDLYEARGGRVEYGAADGRRVAALAASHDLTLVAAGRGDLARLFPRDRARSPYDRPQRSLACIYLHGVGHRPEYPAPHARSNLTPEAGEMFVIPALTTGGLCDIVFFEGVPGGPYDCWQDRPGPAACLARTLELLRRYAPAEYELCRGAEPTDARCTLYGAVTPTVRRPVAEVSKGRYVLGMADTVVVNDPVTGQGSNNAARCAARYLRAIKERGTAPFDRAWMERTFDTFWDHAQYATEFTNTMLQPPPEHVQRLLAAAARCPAIAHRFVNGYADPADFRHWLTDPEAAAAYLAEIREP</sequence>
<dbReference type="GO" id="GO:0004497">
    <property type="term" value="F:monooxygenase activity"/>
    <property type="evidence" value="ECO:0007669"/>
    <property type="project" value="UniProtKB-KW"/>
</dbReference>
<dbReference type="EMBL" id="JBHSPX010000002">
    <property type="protein sequence ID" value="MFC6061771.1"/>
    <property type="molecule type" value="Genomic_DNA"/>
</dbReference>
<evidence type="ECO:0000259" key="2">
    <source>
        <dbReference type="Pfam" id="PF17885"/>
    </source>
</evidence>